<protein>
    <submittedName>
        <fullName evidence="2">Uncharacterized protein</fullName>
    </submittedName>
</protein>
<feature type="transmembrane region" description="Helical" evidence="1">
    <location>
        <begin position="27"/>
        <end position="44"/>
    </location>
</feature>
<evidence type="ECO:0000313" key="2">
    <source>
        <dbReference type="EMBL" id="QBK86139.1"/>
    </source>
</evidence>
<organism evidence="2">
    <name type="scientific">Marseillevirus LCMAC101</name>
    <dbReference type="NCBI Taxonomy" id="2506602"/>
    <lineage>
        <taxon>Viruses</taxon>
        <taxon>Varidnaviria</taxon>
        <taxon>Bamfordvirae</taxon>
        <taxon>Nucleocytoviricota</taxon>
        <taxon>Megaviricetes</taxon>
        <taxon>Pimascovirales</taxon>
        <taxon>Pimascovirales incertae sedis</taxon>
        <taxon>Marseilleviridae</taxon>
    </lineage>
</organism>
<sequence length="80" mass="9173">MDSLLIALLIIVSLAVGWYSTRGYKSQWVRLGDVIFFGPFLIWLGLREEVLWIKLVLIILGTTTLAYNLRNFIAQSKENT</sequence>
<dbReference type="EMBL" id="MK500331">
    <property type="protein sequence ID" value="QBK86139.1"/>
    <property type="molecule type" value="Genomic_DNA"/>
</dbReference>
<gene>
    <name evidence="2" type="ORF">LCMAC101_07340</name>
</gene>
<keyword evidence="1" id="KW-1133">Transmembrane helix</keyword>
<keyword evidence="1" id="KW-0472">Membrane</keyword>
<reference evidence="2" key="1">
    <citation type="journal article" date="2019" name="MBio">
        <title>Virus Genomes from Deep Sea Sediments Expand the Ocean Megavirome and Support Independent Origins of Viral Gigantism.</title>
        <authorList>
            <person name="Backstrom D."/>
            <person name="Yutin N."/>
            <person name="Jorgensen S.L."/>
            <person name="Dharamshi J."/>
            <person name="Homa F."/>
            <person name="Zaremba-Niedwiedzka K."/>
            <person name="Spang A."/>
            <person name="Wolf Y.I."/>
            <person name="Koonin E.V."/>
            <person name="Ettema T.J."/>
        </authorList>
    </citation>
    <scope>NUCLEOTIDE SEQUENCE</scope>
</reference>
<accession>A0A481YSU0</accession>
<keyword evidence="1" id="KW-0812">Transmembrane</keyword>
<name>A0A481YSU0_9VIRU</name>
<evidence type="ECO:0000256" key="1">
    <source>
        <dbReference type="SAM" id="Phobius"/>
    </source>
</evidence>
<proteinExistence type="predicted"/>
<feature type="transmembrane region" description="Helical" evidence="1">
    <location>
        <begin position="51"/>
        <end position="69"/>
    </location>
</feature>